<evidence type="ECO:0000313" key="3">
    <source>
        <dbReference type="Proteomes" id="UP001415857"/>
    </source>
</evidence>
<keyword evidence="3" id="KW-1185">Reference proteome</keyword>
<protein>
    <submittedName>
        <fullName evidence="2">Uncharacterized protein</fullName>
    </submittedName>
</protein>
<dbReference type="AlphaFoldDB" id="A0AAP0S112"/>
<name>A0AAP0S112_LIQFO</name>
<organism evidence="2 3">
    <name type="scientific">Liquidambar formosana</name>
    <name type="common">Formosan gum</name>
    <dbReference type="NCBI Taxonomy" id="63359"/>
    <lineage>
        <taxon>Eukaryota</taxon>
        <taxon>Viridiplantae</taxon>
        <taxon>Streptophyta</taxon>
        <taxon>Embryophyta</taxon>
        <taxon>Tracheophyta</taxon>
        <taxon>Spermatophyta</taxon>
        <taxon>Magnoliopsida</taxon>
        <taxon>eudicotyledons</taxon>
        <taxon>Gunneridae</taxon>
        <taxon>Pentapetalae</taxon>
        <taxon>Saxifragales</taxon>
        <taxon>Altingiaceae</taxon>
        <taxon>Liquidambar</taxon>
    </lineage>
</organism>
<feature type="region of interest" description="Disordered" evidence="1">
    <location>
        <begin position="1"/>
        <end position="39"/>
    </location>
</feature>
<proteinExistence type="predicted"/>
<gene>
    <name evidence="2" type="ORF">L1049_023912</name>
</gene>
<feature type="region of interest" description="Disordered" evidence="1">
    <location>
        <begin position="69"/>
        <end position="90"/>
    </location>
</feature>
<accession>A0AAP0S112</accession>
<feature type="compositionally biased region" description="Low complexity" evidence="1">
    <location>
        <begin position="26"/>
        <end position="39"/>
    </location>
</feature>
<dbReference type="Proteomes" id="UP001415857">
    <property type="component" value="Unassembled WGS sequence"/>
</dbReference>
<sequence>MMDRDMHYEQGDDENLPNPLQQGLTSRNSENQVSESNSETVIVIGSEETEVASGEDGKLKTKIDILETSMGPGEEPKVNALEPGEACVHH</sequence>
<feature type="compositionally biased region" description="Basic and acidic residues" evidence="1">
    <location>
        <begin position="1"/>
        <end position="10"/>
    </location>
</feature>
<reference evidence="2 3" key="1">
    <citation type="journal article" date="2024" name="Plant J.">
        <title>Genome sequences and population genomics reveal climatic adaptation and genomic divergence between two closely related sweetgum species.</title>
        <authorList>
            <person name="Xu W.Q."/>
            <person name="Ren C.Q."/>
            <person name="Zhang X.Y."/>
            <person name="Comes H.P."/>
            <person name="Liu X.H."/>
            <person name="Li Y.G."/>
            <person name="Kettle C.J."/>
            <person name="Jalonen R."/>
            <person name="Gaisberger H."/>
            <person name="Ma Y.Z."/>
            <person name="Qiu Y.X."/>
        </authorList>
    </citation>
    <scope>NUCLEOTIDE SEQUENCE [LARGE SCALE GENOMIC DNA]</scope>
    <source>
        <strain evidence="2">Hangzhou</strain>
    </source>
</reference>
<evidence type="ECO:0000313" key="2">
    <source>
        <dbReference type="EMBL" id="KAK9284735.1"/>
    </source>
</evidence>
<comment type="caution">
    <text evidence="2">The sequence shown here is derived from an EMBL/GenBank/DDBJ whole genome shotgun (WGS) entry which is preliminary data.</text>
</comment>
<evidence type="ECO:0000256" key="1">
    <source>
        <dbReference type="SAM" id="MobiDB-lite"/>
    </source>
</evidence>
<dbReference type="EMBL" id="JBBPBK010000005">
    <property type="protein sequence ID" value="KAK9284735.1"/>
    <property type="molecule type" value="Genomic_DNA"/>
</dbReference>